<accession>A0A9P6XEQ1</accession>
<keyword evidence="2" id="KW-1185">Reference proteome</keyword>
<proteinExistence type="predicted"/>
<sequence>MTQVKSVTILYGPVILPKEILQDSESSLPDLILYNPEAVRERITMCVSFELEAIINTTSINLAVLSKLAWKVSFLEKEESCSEFLENLFLRDAKDTRAPTKAAIFKTKSKDAKVKDQLLLMYNQTIGEQTFLYSIPITDSKLLGAAYNDVGDIVYKEIKNAKNDEIGLVSGKMCGTKRNEKVLNDLIRKRKDRETTRFHSANALFELSNDDWEEQWMMERKSERMETANKFELVSSRKRPRREEHEEERMSKLARLSSVISVDQGEEEPVSQILRLSSAPSVDQGEEKLRIKSKVKKMLGKKFSTERFLVIYQSVKFHFLPCIDKIDDEKLTNIIKSHIAFHEYMDSLLQI</sequence>
<name>A0A9P6XEQ1_RHIOR</name>
<reference evidence="1" key="1">
    <citation type="journal article" date="2020" name="Microb. Genom.">
        <title>Genetic diversity of clinical and environmental Mucorales isolates obtained from an investigation of mucormycosis cases among solid organ transplant recipients.</title>
        <authorList>
            <person name="Nguyen M.H."/>
            <person name="Kaul D."/>
            <person name="Muto C."/>
            <person name="Cheng S.J."/>
            <person name="Richter R.A."/>
            <person name="Bruno V.M."/>
            <person name="Liu G."/>
            <person name="Beyhan S."/>
            <person name="Sundermann A.J."/>
            <person name="Mounaud S."/>
            <person name="Pasculle A.W."/>
            <person name="Nierman W.C."/>
            <person name="Driscoll E."/>
            <person name="Cumbie R."/>
            <person name="Clancy C.J."/>
            <person name="Dupont C.L."/>
        </authorList>
    </citation>
    <scope>NUCLEOTIDE SEQUENCE</scope>
    <source>
        <strain evidence="1">GL11</strain>
    </source>
</reference>
<dbReference type="EMBL" id="JAANQT010000334">
    <property type="protein sequence ID" value="KAG1311934.1"/>
    <property type="molecule type" value="Genomic_DNA"/>
</dbReference>
<gene>
    <name evidence="1" type="ORF">G6F64_003424</name>
</gene>
<dbReference type="Proteomes" id="UP000716291">
    <property type="component" value="Unassembled WGS sequence"/>
</dbReference>
<evidence type="ECO:0000313" key="2">
    <source>
        <dbReference type="Proteomes" id="UP000716291"/>
    </source>
</evidence>
<comment type="caution">
    <text evidence="1">The sequence shown here is derived from an EMBL/GenBank/DDBJ whole genome shotgun (WGS) entry which is preliminary data.</text>
</comment>
<dbReference type="AlphaFoldDB" id="A0A9P6XEQ1"/>
<organism evidence="1 2">
    <name type="scientific">Rhizopus oryzae</name>
    <name type="common">Mucormycosis agent</name>
    <name type="synonym">Rhizopus arrhizus var. delemar</name>
    <dbReference type="NCBI Taxonomy" id="64495"/>
    <lineage>
        <taxon>Eukaryota</taxon>
        <taxon>Fungi</taxon>
        <taxon>Fungi incertae sedis</taxon>
        <taxon>Mucoromycota</taxon>
        <taxon>Mucoromycotina</taxon>
        <taxon>Mucoromycetes</taxon>
        <taxon>Mucorales</taxon>
        <taxon>Mucorineae</taxon>
        <taxon>Rhizopodaceae</taxon>
        <taxon>Rhizopus</taxon>
    </lineage>
</organism>
<evidence type="ECO:0000313" key="1">
    <source>
        <dbReference type="EMBL" id="KAG1311934.1"/>
    </source>
</evidence>
<protein>
    <submittedName>
        <fullName evidence="1">Uncharacterized protein</fullName>
    </submittedName>
</protein>